<evidence type="ECO:0000313" key="3">
    <source>
        <dbReference type="Proteomes" id="UP001202922"/>
    </source>
</evidence>
<keyword evidence="3" id="KW-1185">Reference proteome</keyword>
<dbReference type="RefSeq" id="WP_241056643.1">
    <property type="nucleotide sequence ID" value="NZ_JAKZBV010000002.1"/>
</dbReference>
<name>A0ABS9U6Z2_9MICC</name>
<comment type="caution">
    <text evidence="2">The sequence shown here is derived from an EMBL/GenBank/DDBJ whole genome shotgun (WGS) entry which is preliminary data.</text>
</comment>
<evidence type="ECO:0000313" key="2">
    <source>
        <dbReference type="EMBL" id="MCH6472468.1"/>
    </source>
</evidence>
<evidence type="ECO:0000256" key="1">
    <source>
        <dbReference type="SAM" id="Phobius"/>
    </source>
</evidence>
<feature type="transmembrane region" description="Helical" evidence="1">
    <location>
        <begin position="21"/>
        <end position="43"/>
    </location>
</feature>
<dbReference type="NCBIfam" id="NF042935">
    <property type="entry name" value="SCO6880_fam"/>
    <property type="match status" value="1"/>
</dbReference>
<reference evidence="2 3" key="1">
    <citation type="submission" date="2022-03" db="EMBL/GenBank/DDBJ databases">
        <title>Sinomonas sp. isolated from a soil.</title>
        <authorList>
            <person name="Han J."/>
            <person name="Kim D.-U."/>
        </authorList>
    </citation>
    <scope>NUCLEOTIDE SEQUENCE [LARGE SCALE GENOMIC DNA]</scope>
    <source>
        <strain evidence="2 3">5-5</strain>
    </source>
</reference>
<organism evidence="2 3">
    <name type="scientific">Sinomonas terrae</name>
    <dbReference type="NCBI Taxonomy" id="2908838"/>
    <lineage>
        <taxon>Bacteria</taxon>
        <taxon>Bacillati</taxon>
        <taxon>Actinomycetota</taxon>
        <taxon>Actinomycetes</taxon>
        <taxon>Micrococcales</taxon>
        <taxon>Micrococcaceae</taxon>
        <taxon>Sinomonas</taxon>
    </lineage>
</organism>
<keyword evidence="1" id="KW-0812">Transmembrane</keyword>
<gene>
    <name evidence="2" type="ORF">L0M17_21300</name>
</gene>
<feature type="transmembrane region" description="Helical" evidence="1">
    <location>
        <begin position="49"/>
        <end position="67"/>
    </location>
</feature>
<keyword evidence="1" id="KW-1133">Transmembrane helix</keyword>
<dbReference type="EMBL" id="JAKZBV010000002">
    <property type="protein sequence ID" value="MCH6472468.1"/>
    <property type="molecule type" value="Genomic_DNA"/>
</dbReference>
<dbReference type="Proteomes" id="UP001202922">
    <property type="component" value="Unassembled WGS sequence"/>
</dbReference>
<protein>
    <submittedName>
        <fullName evidence="2">Uncharacterized protein</fullName>
    </submittedName>
</protein>
<accession>A0ABS9U6Z2</accession>
<keyword evidence="1" id="KW-0472">Membrane</keyword>
<sequence length="363" mass="37205">MSTNETPERFGNWLKPSSPGLFGLSLGGVIASGAGLILAMLFVVKGNTAGMLGVLGLTAAIVLLGFVRFGGLTLLERATNGFSLARRRASGEAFYVTGAMGTLPAEFAERLPGALLDVDAVSGRDGIDRPFTLLHHKSVGQLAAVFGCSPDGAAMQETSTVDAQVANFGGWLSEHSVEDGLAGATIVVDSASESSAAMVQAMRDTVAPDAPAFAKDVLGAAAGTLPARAATVNVYATLVYDVAELGGDRDLETAVAEVAARMPHQSASLQAAGAGNAKPLVEAELSQAAQLAYQPTRDAELALDGLAGHGNARPFSQAGPGFFDDSAGRVVFHDGAASMTLMMTVPPGAHITARSFERDPHRV</sequence>
<dbReference type="InterPro" id="IPR049978">
    <property type="entry name" value="SCO6880-like"/>
</dbReference>
<proteinExistence type="predicted"/>